<evidence type="ECO:0000259" key="8">
    <source>
        <dbReference type="PROSITE" id="PS50057"/>
    </source>
</evidence>
<dbReference type="InterPro" id="IPR009114">
    <property type="entry name" value="Angiomotin"/>
</dbReference>
<dbReference type="Pfam" id="PF12240">
    <property type="entry name" value="Angiomotin_C"/>
    <property type="match status" value="1"/>
</dbReference>
<dbReference type="EMBL" id="GG666612">
    <property type="protein sequence ID" value="EEN49291.1"/>
    <property type="molecule type" value="Genomic_DNA"/>
</dbReference>
<evidence type="ECO:0000256" key="3">
    <source>
        <dbReference type="ARBA" id="ARBA00022553"/>
    </source>
</evidence>
<dbReference type="InParanoid" id="C3ZEY5"/>
<feature type="coiled-coil region" evidence="6">
    <location>
        <begin position="972"/>
        <end position="1033"/>
    </location>
</feature>
<dbReference type="PANTHER" id="PTHR14826">
    <property type="entry name" value="ANGIOMOTIN"/>
    <property type="match status" value="1"/>
</dbReference>
<feature type="region of interest" description="Disordered" evidence="7">
    <location>
        <begin position="1"/>
        <end position="28"/>
    </location>
</feature>
<dbReference type="PROSITE" id="PS50057">
    <property type="entry name" value="FERM_3"/>
    <property type="match status" value="1"/>
</dbReference>
<gene>
    <name evidence="9" type="ORF">BRAFLDRAFT_123637</name>
</gene>
<feature type="compositionally biased region" description="Basic and acidic residues" evidence="7">
    <location>
        <begin position="720"/>
        <end position="733"/>
    </location>
</feature>
<organism>
    <name type="scientific">Branchiostoma floridae</name>
    <name type="common">Florida lancelet</name>
    <name type="synonym">Amphioxus</name>
    <dbReference type="NCBI Taxonomy" id="7739"/>
    <lineage>
        <taxon>Eukaryota</taxon>
        <taxon>Metazoa</taxon>
        <taxon>Chordata</taxon>
        <taxon>Cephalochordata</taxon>
        <taxon>Leptocardii</taxon>
        <taxon>Amphioxiformes</taxon>
        <taxon>Branchiostomatidae</taxon>
        <taxon>Branchiostoma</taxon>
    </lineage>
</organism>
<dbReference type="InterPro" id="IPR000299">
    <property type="entry name" value="FERM_domain"/>
</dbReference>
<dbReference type="CDD" id="cd14473">
    <property type="entry name" value="FERM_B-lobe"/>
    <property type="match status" value="1"/>
</dbReference>
<dbReference type="InterPro" id="IPR024646">
    <property type="entry name" value="Angiomotin_C"/>
</dbReference>
<proteinExistence type="inferred from homology"/>
<dbReference type="PANTHER" id="PTHR14826:SF14">
    <property type="entry name" value="ANGIOMOTIN_C DOMAIN-CONTAINING PROTEIN"/>
    <property type="match status" value="1"/>
</dbReference>
<dbReference type="Gene3D" id="1.20.80.10">
    <property type="match status" value="1"/>
</dbReference>
<feature type="domain" description="FERM" evidence="8">
    <location>
        <begin position="70"/>
        <end position="362"/>
    </location>
</feature>
<feature type="compositionally biased region" description="Polar residues" evidence="7">
    <location>
        <begin position="669"/>
        <end position="687"/>
    </location>
</feature>
<dbReference type="InterPro" id="IPR011993">
    <property type="entry name" value="PH-like_dom_sf"/>
</dbReference>
<protein>
    <recommendedName>
        <fullName evidence="8">FERM domain-containing protein</fullName>
    </recommendedName>
</protein>
<sequence>MKKYSMDRGPTYSNRDPDPTIHEEGRTGCCTAGGTKKEQEIWSYSSKPLGKALLRSVAADRQTCQHAVTMFTDILVYTARKSLRDVAGDTRLVEHIFRQAMKREIAVESSSRAGDMCLDVANKLGLKTTSGISLYYRVADKECAKYDLVFRRKVWTDVRVGEDPKADLRLHFFQELESFLSGHHKCSKSEAVQLAAYLYRVRFGQAGFELHDDKKTAEVLKDLIPRDLLQIEPPDQWKQDIVTTFNRHAGLNRDDAKLAFLRHVSTWPTFGSAFFHIERHDNRKYPEKLMAAVNRRGLVFMDQNSKNTIVSLALDDVETTGDTRHLWVTGNGLESTWQLTTSAAAQIDDLVKAYQGFRETDSAPANRSVLPRARWDSCGIGSFISPRQKGENLCGLYGLWSSSRVTAFSGNFGQGLMRQVAEDQTVSWDTLVEMDEDILGTHTYSPAAIFLDFRHRFFPRDVDLIPDELGITNKEDRANILALVSELCIREDIPGGDAKEGESAALPTIQEDAKYHPVSDWDARGSNCCEKGHYNLSKYPYLSEDSGMKPHHYAQQQHWGYQQGGAPLGYHGAVTQPDSGYSTSVENLSIEDKRTLQEQRRQEPQGQEQRLDVTSESRSKERLPTYEEAKKQLEAQKQPRDASPVIPETSCIASRQVTQQTSAFYVTGSTNVSRPEKQQTLSSSSWPSGACAKPSLSERIRDLTTEEEGEELGRMLRQKLLTERPPRRKDKDGWQVTDLDSTDIPDKRRSKEICPQRPPPPRSYSPPPYNPAPSQDYVQQQQQQQQTTMSQQQTARSAPPPPQQISHHLGNPKKSVRSKEEDVDYKVVAYKMQQMVQVLSDENKALREELEVYYKRVEKLQKFEMEIKRITDAHDRLVQSTSKREELEGQMRTKLNTEIKRLQDTNRTLREQLEESCHQLAQRQASAEEDANLRKELSRKETLVQQLIAQNKDQMGMKARLEMELTATNTTLNDQRSHIEILDKALSNAQANVLRLDEECRKKQIYADRVDKLQRALTALQAACEKREVLEKRLRARYEQELETLRAQQGAQAAQNADEGVSELDGPNNSHVLMDLLKEKEERILALEAENMKWQQKYLEQSALQQCEVAAAPVTKERLHIEEPESREVKAVPRVTYDLPRPTTVEARLKTLNIEMAQKDAMIRVLQQQSQEKDTTISALEHALHPTSPQLAEQHRGMETLSPARITTINRPVSATQLNITSGSMGDLQQTRISSSTGDIVPKKSQSATSLNSMTSIGSAQDHSDSSSEASRSDSSKRSKDERLRELNRQIAEQDSIIRRLQTEAAHIWKS</sequence>
<evidence type="ECO:0000256" key="4">
    <source>
        <dbReference type="ARBA" id="ARBA00022949"/>
    </source>
</evidence>
<feature type="region of interest" description="Disordered" evidence="7">
    <location>
        <begin position="1220"/>
        <end position="1295"/>
    </location>
</feature>
<dbReference type="Gene3D" id="2.30.29.30">
    <property type="entry name" value="Pleckstrin-homology domain (PH domain)/Phosphotyrosine-binding domain (PTB)"/>
    <property type="match status" value="1"/>
</dbReference>
<feature type="region of interest" description="Disordered" evidence="7">
    <location>
        <begin position="596"/>
        <end position="625"/>
    </location>
</feature>
<comment type="subcellular location">
    <subcellularLocation>
        <location evidence="1">Cell junction</location>
    </subcellularLocation>
</comment>
<dbReference type="SMART" id="SM00295">
    <property type="entry name" value="B41"/>
    <property type="match status" value="1"/>
</dbReference>
<dbReference type="InterPro" id="IPR051747">
    <property type="entry name" value="Angiomotin-like"/>
</dbReference>
<evidence type="ECO:0000256" key="7">
    <source>
        <dbReference type="SAM" id="MobiDB-lite"/>
    </source>
</evidence>
<feature type="compositionally biased region" description="Basic and acidic residues" evidence="7">
    <location>
        <begin position="15"/>
        <end position="26"/>
    </location>
</feature>
<feature type="region of interest" description="Disordered" evidence="7">
    <location>
        <begin position="669"/>
        <end position="820"/>
    </location>
</feature>
<feature type="coiled-coil region" evidence="6">
    <location>
        <begin position="829"/>
        <end position="863"/>
    </location>
</feature>
<feature type="compositionally biased region" description="Pro residues" evidence="7">
    <location>
        <begin position="756"/>
        <end position="771"/>
    </location>
</feature>
<feature type="compositionally biased region" description="Basic and acidic residues" evidence="7">
    <location>
        <begin position="744"/>
        <end position="754"/>
    </location>
</feature>
<dbReference type="Pfam" id="PF00373">
    <property type="entry name" value="FERM_M"/>
    <property type="match status" value="1"/>
</dbReference>
<keyword evidence="5 6" id="KW-0175">Coiled coil</keyword>
<dbReference type="Gene3D" id="3.10.20.90">
    <property type="entry name" value="Phosphatidylinositol 3-kinase Catalytic Subunit, Chain A, domain 1"/>
    <property type="match status" value="1"/>
</dbReference>
<dbReference type="STRING" id="7739.C3ZEY5"/>
<keyword evidence="3" id="KW-0597">Phosphoprotein</keyword>
<reference evidence="9" key="1">
    <citation type="journal article" date="2008" name="Nature">
        <title>The amphioxus genome and the evolution of the chordate karyotype.</title>
        <authorList>
            <consortium name="US DOE Joint Genome Institute (JGI-PGF)"/>
            <person name="Putnam N.H."/>
            <person name="Butts T."/>
            <person name="Ferrier D.E.K."/>
            <person name="Furlong R.F."/>
            <person name="Hellsten U."/>
            <person name="Kawashima T."/>
            <person name="Robinson-Rechavi M."/>
            <person name="Shoguchi E."/>
            <person name="Terry A."/>
            <person name="Yu J.-K."/>
            <person name="Benito-Gutierrez E.L."/>
            <person name="Dubchak I."/>
            <person name="Garcia-Fernandez J."/>
            <person name="Gibson-Brown J.J."/>
            <person name="Grigoriev I.V."/>
            <person name="Horton A.C."/>
            <person name="de Jong P.J."/>
            <person name="Jurka J."/>
            <person name="Kapitonov V.V."/>
            <person name="Kohara Y."/>
            <person name="Kuroki Y."/>
            <person name="Lindquist E."/>
            <person name="Lucas S."/>
            <person name="Osoegawa K."/>
            <person name="Pennacchio L.A."/>
            <person name="Salamov A.A."/>
            <person name="Satou Y."/>
            <person name="Sauka-Spengler T."/>
            <person name="Schmutz J."/>
            <person name="Shin-I T."/>
            <person name="Toyoda A."/>
            <person name="Bronner-Fraser M."/>
            <person name="Fujiyama A."/>
            <person name="Holland L.Z."/>
            <person name="Holland P.W.H."/>
            <person name="Satoh N."/>
            <person name="Rokhsar D.S."/>
        </authorList>
    </citation>
    <scope>NUCLEOTIDE SEQUENCE [LARGE SCALE GENOMIC DNA]</scope>
    <source>
        <strain evidence="9">S238N-H82</strain>
        <tissue evidence="9">Testes</tissue>
    </source>
</reference>
<dbReference type="InterPro" id="IPR035963">
    <property type="entry name" value="FERM_2"/>
</dbReference>
<comment type="similarity">
    <text evidence="2">Belongs to the angiomotin family.</text>
</comment>
<dbReference type="InterPro" id="IPR019749">
    <property type="entry name" value="Band_41_domain"/>
</dbReference>
<accession>C3ZEY5</accession>
<evidence type="ECO:0000256" key="1">
    <source>
        <dbReference type="ARBA" id="ARBA00004282"/>
    </source>
</evidence>
<dbReference type="GO" id="GO:0070161">
    <property type="term" value="C:anchoring junction"/>
    <property type="evidence" value="ECO:0007669"/>
    <property type="project" value="UniProtKB-SubCell"/>
</dbReference>
<dbReference type="SUPFAM" id="SSF47031">
    <property type="entry name" value="Second domain of FERM"/>
    <property type="match status" value="1"/>
</dbReference>
<evidence type="ECO:0000256" key="6">
    <source>
        <dbReference type="SAM" id="Coils"/>
    </source>
</evidence>
<evidence type="ECO:0000256" key="2">
    <source>
        <dbReference type="ARBA" id="ARBA00010300"/>
    </source>
</evidence>
<feature type="compositionally biased region" description="Basic and acidic residues" evidence="7">
    <location>
        <begin position="1262"/>
        <end position="1288"/>
    </location>
</feature>
<feature type="coiled-coil region" evidence="6">
    <location>
        <begin position="1070"/>
        <end position="1097"/>
    </location>
</feature>
<feature type="compositionally biased region" description="Low complexity" evidence="7">
    <location>
        <begin position="772"/>
        <end position="794"/>
    </location>
</feature>
<dbReference type="PRINTS" id="PR01807">
    <property type="entry name" value="ANGIOMOTIN"/>
</dbReference>
<feature type="compositionally biased region" description="Polar residues" evidence="7">
    <location>
        <begin position="1220"/>
        <end position="1258"/>
    </location>
</feature>
<dbReference type="InterPro" id="IPR019748">
    <property type="entry name" value="FERM_central"/>
</dbReference>
<evidence type="ECO:0000313" key="9">
    <source>
        <dbReference type="EMBL" id="EEN49291.1"/>
    </source>
</evidence>
<evidence type="ECO:0000256" key="5">
    <source>
        <dbReference type="ARBA" id="ARBA00023054"/>
    </source>
</evidence>
<dbReference type="InterPro" id="IPR014352">
    <property type="entry name" value="FERM/acyl-CoA-bd_prot_sf"/>
</dbReference>
<keyword evidence="4" id="KW-0965">Cell junction</keyword>
<feature type="coiled-coil region" evidence="6">
    <location>
        <begin position="892"/>
        <end position="930"/>
    </location>
</feature>
<name>C3ZEY5_BRAFL</name>
<dbReference type="eggNOG" id="KOG4229">
    <property type="taxonomic scope" value="Eukaryota"/>
</dbReference>